<evidence type="ECO:0000313" key="22">
    <source>
        <dbReference type="EMBL" id="OJA15641.1"/>
    </source>
</evidence>
<dbReference type="InterPro" id="IPR017946">
    <property type="entry name" value="PLC-like_Pdiesterase_TIM-brl"/>
</dbReference>
<dbReference type="PROSITE" id="PS51382">
    <property type="entry name" value="SPX"/>
    <property type="match status" value="1"/>
</dbReference>
<evidence type="ECO:0000256" key="19">
    <source>
        <dbReference type="SAM" id="MobiDB-lite"/>
    </source>
</evidence>
<dbReference type="SUPFAM" id="SSF48403">
    <property type="entry name" value="Ankyrin repeat"/>
    <property type="match status" value="1"/>
</dbReference>
<dbReference type="Gene3D" id="3.20.20.190">
    <property type="entry name" value="Phosphatidylinositol (PI) phosphodiesterase"/>
    <property type="match status" value="1"/>
</dbReference>
<feature type="repeat" description="ANK" evidence="18">
    <location>
        <begin position="994"/>
        <end position="1026"/>
    </location>
</feature>
<evidence type="ECO:0000259" key="21">
    <source>
        <dbReference type="PROSITE" id="PS51704"/>
    </source>
</evidence>
<keyword evidence="5" id="KW-0813">Transport</keyword>
<evidence type="ECO:0000256" key="14">
    <source>
        <dbReference type="ARBA" id="ARBA00023136"/>
    </source>
</evidence>
<feature type="region of interest" description="Disordered" evidence="19">
    <location>
        <begin position="1230"/>
        <end position="1260"/>
    </location>
</feature>
<keyword evidence="13 18" id="KW-0040">ANK repeat</keyword>
<dbReference type="Pfam" id="PF00023">
    <property type="entry name" value="Ank"/>
    <property type="match status" value="1"/>
</dbReference>
<keyword evidence="10" id="KW-0862">Zinc</keyword>
<feature type="domain" description="GP-PDE" evidence="21">
    <location>
        <begin position="1232"/>
        <end position="1517"/>
    </location>
</feature>
<keyword evidence="15" id="KW-0576">Peroxisome</keyword>
<dbReference type="EMBL" id="LVVM01002973">
    <property type="protein sequence ID" value="OJA15641.1"/>
    <property type="molecule type" value="Genomic_DNA"/>
</dbReference>
<dbReference type="Gene3D" id="1.25.40.20">
    <property type="entry name" value="Ankyrin repeat-containing domain"/>
    <property type="match status" value="1"/>
</dbReference>
<dbReference type="PANTHER" id="PTHR12888">
    <property type="entry name" value="PEROXISOME ASSEMBLY PROTEIN 12 PEROXIN-12"/>
    <property type="match status" value="1"/>
</dbReference>
<evidence type="ECO:0000313" key="23">
    <source>
        <dbReference type="Proteomes" id="UP000183567"/>
    </source>
</evidence>
<dbReference type="InterPro" id="IPR002110">
    <property type="entry name" value="Ankyrin_rpt"/>
</dbReference>
<comment type="pathway">
    <text evidence="2">Protein modification; protein ubiquitination.</text>
</comment>
<comment type="subunit">
    <text evidence="17">Component of the PEX2-PEX10-PEX12 retrotranslocation channel, composed of PEX2, PEX10 and PEX12.</text>
</comment>
<evidence type="ECO:0000259" key="20">
    <source>
        <dbReference type="PROSITE" id="PS51382"/>
    </source>
</evidence>
<keyword evidence="7" id="KW-0479">Metal-binding</keyword>
<dbReference type="Pfam" id="PF03105">
    <property type="entry name" value="SPX"/>
    <property type="match status" value="2"/>
</dbReference>
<dbReference type="Pfam" id="PF03009">
    <property type="entry name" value="GDPD"/>
    <property type="match status" value="1"/>
</dbReference>
<keyword evidence="12" id="KW-1133">Transmembrane helix</keyword>
<keyword evidence="11" id="KW-0653">Protein transport</keyword>
<dbReference type="InterPro" id="IPR036770">
    <property type="entry name" value="Ankyrin_rpt-contain_sf"/>
</dbReference>
<dbReference type="Pfam" id="PF12796">
    <property type="entry name" value="Ank_2"/>
    <property type="match status" value="2"/>
</dbReference>
<evidence type="ECO:0000256" key="17">
    <source>
        <dbReference type="ARBA" id="ARBA00034505"/>
    </source>
</evidence>
<evidence type="ECO:0000256" key="9">
    <source>
        <dbReference type="ARBA" id="ARBA00022771"/>
    </source>
</evidence>
<dbReference type="GO" id="GO:0016562">
    <property type="term" value="P:protein import into peroxisome matrix, receptor recycling"/>
    <property type="evidence" value="ECO:0007669"/>
    <property type="project" value="UniProtKB-ARBA"/>
</dbReference>
<dbReference type="PROSITE" id="PS51704">
    <property type="entry name" value="GP_PDE"/>
    <property type="match status" value="1"/>
</dbReference>
<feature type="repeat" description="ANK" evidence="18">
    <location>
        <begin position="928"/>
        <end position="952"/>
    </location>
</feature>
<evidence type="ECO:0000256" key="7">
    <source>
        <dbReference type="ARBA" id="ARBA00022723"/>
    </source>
</evidence>
<evidence type="ECO:0000256" key="18">
    <source>
        <dbReference type="PROSITE-ProRule" id="PRU00023"/>
    </source>
</evidence>
<reference evidence="22 23" key="1">
    <citation type="submission" date="2016-03" db="EMBL/GenBank/DDBJ databases">
        <title>Comparative genomics of the ectomycorrhizal sister species Rhizopogon vinicolor and Rhizopogon vesiculosus (Basidiomycota: Boletales) reveals a divergence of the mating type B locus.</title>
        <authorList>
            <person name="Mujic A.B."/>
            <person name="Kuo A."/>
            <person name="Tritt A."/>
            <person name="Lipzen A."/>
            <person name="Chen C."/>
            <person name="Johnson J."/>
            <person name="Sharma A."/>
            <person name="Barry K."/>
            <person name="Grigoriev I.V."/>
            <person name="Spatafora J.W."/>
        </authorList>
    </citation>
    <scope>NUCLEOTIDE SEQUENCE [LARGE SCALE GENOMIC DNA]</scope>
    <source>
        <strain evidence="22 23">AM-OR11-056</strain>
    </source>
</reference>
<evidence type="ECO:0000256" key="2">
    <source>
        <dbReference type="ARBA" id="ARBA00004906"/>
    </source>
</evidence>
<keyword evidence="6" id="KW-0812">Transmembrane</keyword>
<dbReference type="Pfam" id="PF04757">
    <property type="entry name" value="Pex2_Pex12"/>
    <property type="match status" value="1"/>
</dbReference>
<protein>
    <recommendedName>
        <fullName evidence="4">Peroxisome assembly protein 12</fullName>
    </recommendedName>
    <alternativeName>
        <fullName evidence="16">Peroxin-12</fullName>
    </alternativeName>
</protein>
<dbReference type="STRING" id="180088.A0A1J8QQ62"/>
<evidence type="ECO:0000256" key="12">
    <source>
        <dbReference type="ARBA" id="ARBA00022989"/>
    </source>
</evidence>
<dbReference type="InterPro" id="IPR006845">
    <property type="entry name" value="Pex_N"/>
</dbReference>
<organism evidence="22 23">
    <name type="scientific">Rhizopogon vesiculosus</name>
    <dbReference type="NCBI Taxonomy" id="180088"/>
    <lineage>
        <taxon>Eukaryota</taxon>
        <taxon>Fungi</taxon>
        <taxon>Dikarya</taxon>
        <taxon>Basidiomycota</taxon>
        <taxon>Agaricomycotina</taxon>
        <taxon>Agaricomycetes</taxon>
        <taxon>Agaricomycetidae</taxon>
        <taxon>Boletales</taxon>
        <taxon>Suillineae</taxon>
        <taxon>Rhizopogonaceae</taxon>
        <taxon>Rhizopogon</taxon>
    </lineage>
</organism>
<dbReference type="GO" id="GO:0005778">
    <property type="term" value="C:peroxisomal membrane"/>
    <property type="evidence" value="ECO:0007669"/>
    <property type="project" value="UniProtKB-SubCell"/>
</dbReference>
<feature type="compositionally biased region" description="Polar residues" evidence="19">
    <location>
        <begin position="1231"/>
        <end position="1260"/>
    </location>
</feature>
<dbReference type="CDD" id="cd14483">
    <property type="entry name" value="SPX_PHO81_NUC-2_like"/>
    <property type="match status" value="1"/>
</dbReference>
<dbReference type="GO" id="GO:0008270">
    <property type="term" value="F:zinc ion binding"/>
    <property type="evidence" value="ECO:0007669"/>
    <property type="project" value="UniProtKB-KW"/>
</dbReference>
<gene>
    <name evidence="22" type="ORF">AZE42_04852</name>
</gene>
<dbReference type="InterPro" id="IPR004331">
    <property type="entry name" value="SPX_dom"/>
</dbReference>
<dbReference type="CDD" id="cd16451">
    <property type="entry name" value="mRING_PEX12"/>
    <property type="match status" value="1"/>
</dbReference>
<dbReference type="GO" id="GO:0008081">
    <property type="term" value="F:phosphoric diester hydrolase activity"/>
    <property type="evidence" value="ECO:0007669"/>
    <property type="project" value="InterPro"/>
</dbReference>
<dbReference type="Proteomes" id="UP000183567">
    <property type="component" value="Unassembled WGS sequence"/>
</dbReference>
<dbReference type="PROSITE" id="PS50088">
    <property type="entry name" value="ANK_REPEAT"/>
    <property type="match status" value="5"/>
</dbReference>
<keyword evidence="23" id="KW-1185">Reference proteome</keyword>
<keyword evidence="8" id="KW-0677">Repeat</keyword>
<dbReference type="SMART" id="SM00248">
    <property type="entry name" value="ANK"/>
    <property type="match status" value="7"/>
</dbReference>
<accession>A0A1J8QQ62</accession>
<keyword evidence="9" id="KW-0863">Zinc-finger</keyword>
<feature type="repeat" description="ANK" evidence="18">
    <location>
        <begin position="896"/>
        <end position="928"/>
    </location>
</feature>
<comment type="caution">
    <text evidence="22">The sequence shown here is derived from an EMBL/GenBank/DDBJ whole genome shotgun (WGS) entry which is preliminary data.</text>
</comment>
<sequence length="1542" mass="172123">MEFFNNVGGDPLKPSLFELVAQEQLRDLLQPALKYVLAVFAQRYPRQLIRIVNRHEEFYAFIMFFVERHYLRKHSASFSEHFYGLKRRRKPWISTERATAAVGGVPPGEKLRNRELWRSLFFLIAVPYLRAKAQDYYERLGGGIDPDILEDGNSARHIQELTDISIAGAVRRKFKILYPWFNTGFEVWLLSHNVAYLFDRTPFYRPWLAWVGVDLRRLNMDDFLAQVKPPAIPPRKNGFLAVVRSLLLRSPQLLLDSLRLLLPTAIFFIKFLEWWYSPGSPARSLSISPLGPAIPPPQILPPHPAGITIDSMTYGHCPLCKEPLHNATALPSGYVFCYRCAHDHVEQHGNCPITLLPAKVWQLRKVLTNKVFTVRAKACIIIMVKRTQSPSILLYLAESVHHKSASHGSEGWYESSVIEEILNNHYEGQPAPYNPLTSQSSYRPPDLQFGKQIQAEQVPGWSAYYLDYKFLKKIISSLAANRPASEAAALALGIRPADILNPIAPSGTPALPVPVQSAADELITQDKQEGLHILSVLQQHDDHRGYDFQAHKAAFFFKLERELEKINTFYLQKEAKLMLRLETLLSKRRAAATRGLPDTSEETTTNHVEWSAVEEGFRLLERDLGKLQQFIEINATGFRKILKKWDKRSRSTMKELYLTRQVEVQPVFNRQASHLISELSDTVASCLLDLTDLSAGLKHEGPAIHDVASFIEKNMYAGPFRDFEHDLRKAVENSDQASIKDLVHHSDLLEAQNGGRNNVTRVLWRVIVDAPLELADLVLASITVPFDFDFVDDINGRTCLHEAAAAGALRLVNMCLEKSSQPEKLDVYGRSALHYAAMNGYAHVCRRLLEASLSAHILDVDNCSPLVYSTLRGSADCVQVLLCDECISPSFTVPNDNLVPLALASEHGHLEIVSLLLDKGARCTANSNGEYPIHLAAREGHTEVVKLLLTQGGSDTPDKYHEWTPLFHAARHGRASCVRLLLDSGVRMDLTDEVGHQAVHYAAWYGHRESVEVLIETAAKVPQVTEVLRLGPKRPLPNSEMQVDSEFDQIPSLSLPPPIMPHRVYGHNYLDRNYLVEITVSNSAFQGAGVTLHPRLTSSIIAPNLSLPSSKPLKMVITAGPGVNAAPCSILLPQKEDCDMFVFQSPSLKGLNLEFSIYPSFGTKTIGRAIAHPSVFEGSDIVSLPILDTRLHSIGEVTVFINVVTPFQGVTLEVGGAVETYWKSMTLPRGISSNSQTSLPWRQSPGSLDSTHTSPSIHSNAASPMHTLTLSSLVGNYVHIIVQVTRDLHPVIFSDYLLPEASFDLGVSDVTLEQFQALARRMERDDKLLRKAASVQEWSRMLSHSMVTLADVMQILPTHIGLTLELALPGKGRRSTRRQLDLNESVDCVLRTIRAQTSSALGGVLPRRRVAFTSFSPQVCVALNWKQPNYPVFFSSQCGQIDQGLRTSTRFHADDVGSGCHYWSSSVAAGVDFAKRNNLLGVFFDPKLLVPSLIQGIKDAGLVVGFCDNPLTFAEPLESKNVDAYIRDGIVVYMDHSTGEQF</sequence>
<comment type="subcellular location">
    <subcellularLocation>
        <location evidence="1">Peroxisome membrane</location>
        <topology evidence="1">Multi-pass membrane protein</topology>
    </subcellularLocation>
</comment>
<name>A0A1J8QQ62_9AGAM</name>
<evidence type="ECO:0000256" key="4">
    <source>
        <dbReference type="ARBA" id="ARBA00018980"/>
    </source>
</evidence>
<dbReference type="InterPro" id="IPR057506">
    <property type="entry name" value="C2_GPCPD1"/>
</dbReference>
<evidence type="ECO:0000256" key="3">
    <source>
        <dbReference type="ARBA" id="ARBA00008704"/>
    </source>
</evidence>
<evidence type="ECO:0000256" key="11">
    <source>
        <dbReference type="ARBA" id="ARBA00022927"/>
    </source>
</evidence>
<comment type="similarity">
    <text evidence="3">Belongs to the pex2/pex10/pex12 family.</text>
</comment>
<evidence type="ECO:0000256" key="1">
    <source>
        <dbReference type="ARBA" id="ARBA00004585"/>
    </source>
</evidence>
<dbReference type="GO" id="GO:0006629">
    <property type="term" value="P:lipid metabolic process"/>
    <property type="evidence" value="ECO:0007669"/>
    <property type="project" value="InterPro"/>
</dbReference>
<dbReference type="GO" id="GO:1990429">
    <property type="term" value="C:peroxisomal importomer complex"/>
    <property type="evidence" value="ECO:0007669"/>
    <property type="project" value="TreeGrafter"/>
</dbReference>
<evidence type="ECO:0000256" key="13">
    <source>
        <dbReference type="ARBA" id="ARBA00023043"/>
    </source>
</evidence>
<dbReference type="GO" id="GO:0006513">
    <property type="term" value="P:protein monoubiquitination"/>
    <property type="evidence" value="ECO:0007669"/>
    <property type="project" value="TreeGrafter"/>
</dbReference>
<evidence type="ECO:0000256" key="10">
    <source>
        <dbReference type="ARBA" id="ARBA00022833"/>
    </source>
</evidence>
<dbReference type="InterPro" id="IPR030395">
    <property type="entry name" value="GP_PDE_dom"/>
</dbReference>
<evidence type="ECO:0000256" key="16">
    <source>
        <dbReference type="ARBA" id="ARBA00029692"/>
    </source>
</evidence>
<evidence type="ECO:0000256" key="8">
    <source>
        <dbReference type="ARBA" id="ARBA00022737"/>
    </source>
</evidence>
<proteinExistence type="inferred from homology"/>
<dbReference type="PROSITE" id="PS50297">
    <property type="entry name" value="ANK_REP_REGION"/>
    <property type="match status" value="4"/>
</dbReference>
<keyword evidence="14" id="KW-0472">Membrane</keyword>
<dbReference type="Gene3D" id="3.30.40.10">
    <property type="entry name" value="Zinc/RING finger domain, C3HC4 (zinc finger)"/>
    <property type="match status" value="1"/>
</dbReference>
<evidence type="ECO:0000256" key="6">
    <source>
        <dbReference type="ARBA" id="ARBA00022692"/>
    </source>
</evidence>
<evidence type="ECO:0000256" key="15">
    <source>
        <dbReference type="ARBA" id="ARBA00023140"/>
    </source>
</evidence>
<dbReference type="Pfam" id="PF25329">
    <property type="entry name" value="C2_GDE1"/>
    <property type="match status" value="1"/>
</dbReference>
<evidence type="ECO:0000256" key="5">
    <source>
        <dbReference type="ARBA" id="ARBA00022448"/>
    </source>
</evidence>
<dbReference type="SUPFAM" id="SSF51695">
    <property type="entry name" value="PLC-like phosphodiesterases"/>
    <property type="match status" value="1"/>
</dbReference>
<dbReference type="SUPFAM" id="SSF57850">
    <property type="entry name" value="RING/U-box"/>
    <property type="match status" value="1"/>
</dbReference>
<dbReference type="InterPro" id="IPR013083">
    <property type="entry name" value="Znf_RING/FYVE/PHD"/>
</dbReference>
<feature type="repeat" description="ANK" evidence="18">
    <location>
        <begin position="961"/>
        <end position="993"/>
    </location>
</feature>
<feature type="repeat" description="ANK" evidence="18">
    <location>
        <begin position="828"/>
        <end position="860"/>
    </location>
</feature>
<dbReference type="OrthoDB" id="1577640at2759"/>
<dbReference type="PANTHER" id="PTHR12888:SF0">
    <property type="entry name" value="PEROXISOME ASSEMBLY PROTEIN 12"/>
    <property type="match status" value="1"/>
</dbReference>
<dbReference type="InterPro" id="IPR017375">
    <property type="entry name" value="PEX12"/>
</dbReference>
<feature type="domain" description="SPX" evidence="20">
    <location>
        <begin position="447"/>
        <end position="659"/>
    </location>
</feature>
<dbReference type="GO" id="GO:0004842">
    <property type="term" value="F:ubiquitin-protein transferase activity"/>
    <property type="evidence" value="ECO:0007669"/>
    <property type="project" value="TreeGrafter"/>
</dbReference>